<dbReference type="Pfam" id="PF01613">
    <property type="entry name" value="Flavin_Reduct"/>
    <property type="match status" value="1"/>
</dbReference>
<dbReference type="GO" id="GO:0010181">
    <property type="term" value="F:FMN binding"/>
    <property type="evidence" value="ECO:0007669"/>
    <property type="project" value="InterPro"/>
</dbReference>
<proteinExistence type="predicted"/>
<dbReference type="RefSeq" id="WP_160738277.1">
    <property type="nucleotide sequence ID" value="NZ_WTYQ01000001.1"/>
</dbReference>
<evidence type="ECO:0000313" key="3">
    <source>
        <dbReference type="EMBL" id="MXP25119.1"/>
    </source>
</evidence>
<dbReference type="PANTHER" id="PTHR30466:SF1">
    <property type="entry name" value="FMN REDUCTASE (NADH) RUTF"/>
    <property type="match status" value="1"/>
</dbReference>
<dbReference type="SUPFAM" id="SSF50475">
    <property type="entry name" value="FMN-binding split barrel"/>
    <property type="match status" value="1"/>
</dbReference>
<dbReference type="GO" id="GO:0042602">
    <property type="term" value="F:riboflavin reductase (NADPH) activity"/>
    <property type="evidence" value="ECO:0007669"/>
    <property type="project" value="TreeGrafter"/>
</dbReference>
<dbReference type="InterPro" id="IPR050268">
    <property type="entry name" value="NADH-dep_flavin_reductase"/>
</dbReference>
<organism evidence="3 4">
    <name type="scientific">Altericroceibacterium indicum</name>
    <dbReference type="NCBI Taxonomy" id="374177"/>
    <lineage>
        <taxon>Bacteria</taxon>
        <taxon>Pseudomonadati</taxon>
        <taxon>Pseudomonadota</taxon>
        <taxon>Alphaproteobacteria</taxon>
        <taxon>Sphingomonadales</taxon>
        <taxon>Erythrobacteraceae</taxon>
        <taxon>Altericroceibacterium</taxon>
    </lineage>
</organism>
<reference evidence="3 4" key="1">
    <citation type="submission" date="2019-12" db="EMBL/GenBank/DDBJ databases">
        <title>Genomic-based taxomic classification of the family Erythrobacteraceae.</title>
        <authorList>
            <person name="Xu L."/>
        </authorList>
    </citation>
    <scope>NUCLEOTIDE SEQUENCE [LARGE SCALE GENOMIC DNA]</scope>
    <source>
        <strain evidence="3 4">DSM 18604</strain>
    </source>
</reference>
<keyword evidence="1" id="KW-0560">Oxidoreductase</keyword>
<protein>
    <submittedName>
        <fullName evidence="3">Flavin reductase</fullName>
    </submittedName>
</protein>
<dbReference type="PANTHER" id="PTHR30466">
    <property type="entry name" value="FLAVIN REDUCTASE"/>
    <property type="match status" value="1"/>
</dbReference>
<dbReference type="AlphaFoldDB" id="A0A845A6X8"/>
<sequence>MSELKPDSAVLEAFRDGMRHVASTVYAVTTSYGGKPFGILATAVSSLSFDPPSLLVCINQSASLHEPLAQAEVFCVNVMGLANRDVADNFMSSKSPEDRFSVGEWEDSHGVPVLANAQSSFVCRVAHRHEFGTHTIFIGELIDGHHREDAVPLTYYNRHYIDISRAPDR</sequence>
<evidence type="ECO:0000313" key="4">
    <source>
        <dbReference type="Proteomes" id="UP000460561"/>
    </source>
</evidence>
<dbReference type="InterPro" id="IPR002563">
    <property type="entry name" value="Flavin_Rdtase-like_dom"/>
</dbReference>
<name>A0A845A6X8_9SPHN</name>
<dbReference type="Gene3D" id="2.30.110.10">
    <property type="entry name" value="Electron Transport, Fmn-binding Protein, Chain A"/>
    <property type="match status" value="1"/>
</dbReference>
<dbReference type="EMBL" id="WTYQ01000001">
    <property type="protein sequence ID" value="MXP25119.1"/>
    <property type="molecule type" value="Genomic_DNA"/>
</dbReference>
<gene>
    <name evidence="3" type="ORF">GRI39_03535</name>
</gene>
<comment type="caution">
    <text evidence="3">The sequence shown here is derived from an EMBL/GenBank/DDBJ whole genome shotgun (WGS) entry which is preliminary data.</text>
</comment>
<evidence type="ECO:0000259" key="2">
    <source>
        <dbReference type="SMART" id="SM00903"/>
    </source>
</evidence>
<dbReference type="InterPro" id="IPR012349">
    <property type="entry name" value="Split_barrel_FMN-bd"/>
</dbReference>
<evidence type="ECO:0000256" key="1">
    <source>
        <dbReference type="ARBA" id="ARBA00023002"/>
    </source>
</evidence>
<feature type="domain" description="Flavin reductase like" evidence="2">
    <location>
        <begin position="18"/>
        <end position="162"/>
    </location>
</feature>
<accession>A0A845A6X8</accession>
<dbReference type="Proteomes" id="UP000460561">
    <property type="component" value="Unassembled WGS sequence"/>
</dbReference>
<dbReference type="SMART" id="SM00903">
    <property type="entry name" value="Flavin_Reduct"/>
    <property type="match status" value="1"/>
</dbReference>
<keyword evidence="4" id="KW-1185">Reference proteome</keyword>
<dbReference type="OrthoDB" id="9789254at2"/>